<evidence type="ECO:0000313" key="9">
    <source>
        <dbReference type="EMBL" id="MBC8570522.1"/>
    </source>
</evidence>
<dbReference type="InterPro" id="IPR032816">
    <property type="entry name" value="VTT_dom"/>
</dbReference>
<dbReference type="InterPro" id="IPR051311">
    <property type="entry name" value="DedA_domain"/>
</dbReference>
<dbReference type="AlphaFoldDB" id="A0A926EF23"/>
<keyword evidence="10" id="KW-1185">Reference proteome</keyword>
<dbReference type="EMBL" id="JACRTC010000004">
    <property type="protein sequence ID" value="MBC8570522.1"/>
    <property type="molecule type" value="Genomic_DNA"/>
</dbReference>
<reference evidence="9" key="1">
    <citation type="submission" date="2020-08" db="EMBL/GenBank/DDBJ databases">
        <title>Genome public.</title>
        <authorList>
            <person name="Liu C."/>
            <person name="Sun Q."/>
        </authorList>
    </citation>
    <scope>NUCLEOTIDE SEQUENCE</scope>
    <source>
        <strain evidence="9">NSJ-54</strain>
    </source>
</reference>
<gene>
    <name evidence="9" type="ORF">H8709_06715</name>
</gene>
<feature type="transmembrane region" description="Helical" evidence="7">
    <location>
        <begin position="172"/>
        <end position="191"/>
    </location>
</feature>
<organism evidence="9 10">
    <name type="scientific">Zongyangia hominis</name>
    <dbReference type="NCBI Taxonomy" id="2763677"/>
    <lineage>
        <taxon>Bacteria</taxon>
        <taxon>Bacillati</taxon>
        <taxon>Bacillota</taxon>
        <taxon>Clostridia</taxon>
        <taxon>Eubacteriales</taxon>
        <taxon>Oscillospiraceae</taxon>
        <taxon>Zongyangia</taxon>
    </lineage>
</organism>
<keyword evidence="5 7" id="KW-1133">Transmembrane helix</keyword>
<keyword evidence="6 7" id="KW-0472">Membrane</keyword>
<evidence type="ECO:0000313" key="10">
    <source>
        <dbReference type="Proteomes" id="UP000660861"/>
    </source>
</evidence>
<dbReference type="GO" id="GO:0005886">
    <property type="term" value="C:plasma membrane"/>
    <property type="evidence" value="ECO:0007669"/>
    <property type="project" value="UniProtKB-SubCell"/>
</dbReference>
<feature type="transmembrane region" description="Helical" evidence="7">
    <location>
        <begin position="49"/>
        <end position="73"/>
    </location>
</feature>
<proteinExistence type="inferred from homology"/>
<evidence type="ECO:0000256" key="6">
    <source>
        <dbReference type="ARBA" id="ARBA00023136"/>
    </source>
</evidence>
<accession>A0A926EF23</accession>
<dbReference type="PANTHER" id="PTHR42709">
    <property type="entry name" value="ALKALINE PHOSPHATASE LIKE PROTEIN"/>
    <property type="match status" value="1"/>
</dbReference>
<evidence type="ECO:0000256" key="3">
    <source>
        <dbReference type="ARBA" id="ARBA00022475"/>
    </source>
</evidence>
<sequence>MDIALLENLMMDYGLVAIFCAVALEYACFPLPSEIVLPFAGFIAVSGRIPFFAVLLVSLLAGVAGCLLCYLIGYFGGRPLVDKIAARFPSLRPGLSASEGWFSRYGSVSVLLGRCVPLFRTYISFVAGLARQRPAKFVLYSAGGIAVWNTVLISAGYLLADNWTVVVGYCQQYSVVIVPLALLAGLGYLLYKLRARRRKAASQPDPSDRK</sequence>
<dbReference type="Pfam" id="PF09335">
    <property type="entry name" value="VTT_dom"/>
    <property type="match status" value="1"/>
</dbReference>
<comment type="subcellular location">
    <subcellularLocation>
        <location evidence="1">Cell membrane</location>
        <topology evidence="1">Multi-pass membrane protein</topology>
    </subcellularLocation>
</comment>
<keyword evidence="3" id="KW-1003">Cell membrane</keyword>
<dbReference type="Proteomes" id="UP000660861">
    <property type="component" value="Unassembled WGS sequence"/>
</dbReference>
<comment type="similarity">
    <text evidence="2">Belongs to the DedA family.</text>
</comment>
<comment type="caution">
    <text evidence="9">The sequence shown here is derived from an EMBL/GenBank/DDBJ whole genome shotgun (WGS) entry which is preliminary data.</text>
</comment>
<evidence type="ECO:0000259" key="8">
    <source>
        <dbReference type="Pfam" id="PF09335"/>
    </source>
</evidence>
<evidence type="ECO:0000256" key="5">
    <source>
        <dbReference type="ARBA" id="ARBA00022989"/>
    </source>
</evidence>
<protein>
    <submittedName>
        <fullName evidence="9">DedA family protein</fullName>
    </submittedName>
</protein>
<name>A0A926EF23_9FIRM</name>
<feature type="transmembrane region" description="Helical" evidence="7">
    <location>
        <begin position="15"/>
        <end position="37"/>
    </location>
</feature>
<feature type="transmembrane region" description="Helical" evidence="7">
    <location>
        <begin position="137"/>
        <end position="160"/>
    </location>
</feature>
<evidence type="ECO:0000256" key="4">
    <source>
        <dbReference type="ARBA" id="ARBA00022692"/>
    </source>
</evidence>
<evidence type="ECO:0000256" key="2">
    <source>
        <dbReference type="ARBA" id="ARBA00010792"/>
    </source>
</evidence>
<keyword evidence="4 7" id="KW-0812">Transmembrane</keyword>
<dbReference type="RefSeq" id="WP_262397623.1">
    <property type="nucleotide sequence ID" value="NZ_JACRTC010000004.1"/>
</dbReference>
<dbReference type="PANTHER" id="PTHR42709:SF6">
    <property type="entry name" value="UNDECAPRENYL PHOSPHATE TRANSPORTER A"/>
    <property type="match status" value="1"/>
</dbReference>
<evidence type="ECO:0000256" key="7">
    <source>
        <dbReference type="SAM" id="Phobius"/>
    </source>
</evidence>
<evidence type="ECO:0000256" key="1">
    <source>
        <dbReference type="ARBA" id="ARBA00004651"/>
    </source>
</evidence>
<feature type="domain" description="VTT" evidence="8">
    <location>
        <begin position="31"/>
        <end position="157"/>
    </location>
</feature>